<evidence type="ECO:0000313" key="3">
    <source>
        <dbReference type="Proteomes" id="UP000077266"/>
    </source>
</evidence>
<proteinExistence type="inferred from homology"/>
<comment type="similarity">
    <text evidence="1">Belongs to the ustYa family.</text>
</comment>
<dbReference type="OrthoDB" id="3687641at2759"/>
<dbReference type="Proteomes" id="UP000077266">
    <property type="component" value="Unassembled WGS sequence"/>
</dbReference>
<dbReference type="AlphaFoldDB" id="A0A165FVQ2"/>
<dbReference type="Pfam" id="PF11807">
    <property type="entry name" value="UstYa"/>
    <property type="match status" value="1"/>
</dbReference>
<organism evidence="2 3">
    <name type="scientific">Exidia glandulosa HHB12029</name>
    <dbReference type="NCBI Taxonomy" id="1314781"/>
    <lineage>
        <taxon>Eukaryota</taxon>
        <taxon>Fungi</taxon>
        <taxon>Dikarya</taxon>
        <taxon>Basidiomycota</taxon>
        <taxon>Agaricomycotina</taxon>
        <taxon>Agaricomycetes</taxon>
        <taxon>Auriculariales</taxon>
        <taxon>Exidiaceae</taxon>
        <taxon>Exidia</taxon>
    </lineage>
</organism>
<dbReference type="PANTHER" id="PTHR33365:SF13">
    <property type="entry name" value="TAT PATHWAY SIGNAL SEQUENCE"/>
    <property type="match status" value="1"/>
</dbReference>
<accession>A0A165FVQ2</accession>
<gene>
    <name evidence="2" type="ORF">EXIGLDRAFT_140466</name>
</gene>
<dbReference type="PANTHER" id="PTHR33365">
    <property type="entry name" value="YALI0B05434P"/>
    <property type="match status" value="1"/>
</dbReference>
<dbReference type="EMBL" id="KV426068">
    <property type="protein sequence ID" value="KZV89602.1"/>
    <property type="molecule type" value="Genomic_DNA"/>
</dbReference>
<protein>
    <submittedName>
        <fullName evidence="2">Uncharacterized protein</fullName>
    </submittedName>
</protein>
<dbReference type="STRING" id="1314781.A0A165FVQ2"/>
<dbReference type="InParanoid" id="A0A165FVQ2"/>
<reference evidence="2 3" key="1">
    <citation type="journal article" date="2016" name="Mol. Biol. Evol.">
        <title>Comparative Genomics of Early-Diverging Mushroom-Forming Fungi Provides Insights into the Origins of Lignocellulose Decay Capabilities.</title>
        <authorList>
            <person name="Nagy L.G."/>
            <person name="Riley R."/>
            <person name="Tritt A."/>
            <person name="Adam C."/>
            <person name="Daum C."/>
            <person name="Floudas D."/>
            <person name="Sun H."/>
            <person name="Yadav J.S."/>
            <person name="Pangilinan J."/>
            <person name="Larsson K.H."/>
            <person name="Matsuura K."/>
            <person name="Barry K."/>
            <person name="Labutti K."/>
            <person name="Kuo R."/>
            <person name="Ohm R.A."/>
            <person name="Bhattacharya S.S."/>
            <person name="Shirouzu T."/>
            <person name="Yoshinaga Y."/>
            <person name="Martin F.M."/>
            <person name="Grigoriev I.V."/>
            <person name="Hibbett D.S."/>
        </authorList>
    </citation>
    <scope>NUCLEOTIDE SEQUENCE [LARGE SCALE GENOMIC DNA]</scope>
    <source>
        <strain evidence="2 3">HHB12029</strain>
    </source>
</reference>
<evidence type="ECO:0000313" key="2">
    <source>
        <dbReference type="EMBL" id="KZV89602.1"/>
    </source>
</evidence>
<sequence>MGDSITQRSWWSLALGAALVAQLVVLAFSTVRSTSGSRAPSTSTEPRYFDIGGPMKQVLLGMENTVHYQIDSPEADAEWELLAPQRGIVHVDGQPYLLGVFHQMRCLDVVRRSIRDAHRTPSTPVNVSTPAGAQARHCLQYLRQMILCRANSRLEVAVGIYEEHNVHFDVDYVCKDWSAVYAAAADNRHATS</sequence>
<keyword evidence="3" id="KW-1185">Reference proteome</keyword>
<dbReference type="InterPro" id="IPR021765">
    <property type="entry name" value="UstYa-like"/>
</dbReference>
<dbReference type="GO" id="GO:0043386">
    <property type="term" value="P:mycotoxin biosynthetic process"/>
    <property type="evidence" value="ECO:0007669"/>
    <property type="project" value="InterPro"/>
</dbReference>
<evidence type="ECO:0000256" key="1">
    <source>
        <dbReference type="ARBA" id="ARBA00035112"/>
    </source>
</evidence>
<name>A0A165FVQ2_EXIGL</name>